<keyword evidence="2" id="KW-1133">Transmembrane helix</keyword>
<evidence type="ECO:0000313" key="5">
    <source>
        <dbReference type="EMBL" id="RBQ18553.1"/>
    </source>
</evidence>
<evidence type="ECO:0000256" key="2">
    <source>
        <dbReference type="SAM" id="Phobius"/>
    </source>
</evidence>
<feature type="transmembrane region" description="Helical" evidence="2">
    <location>
        <begin position="171"/>
        <end position="190"/>
    </location>
</feature>
<feature type="chain" id="PRO_5038793659" description="SGNH hydrolase-type esterase domain-containing protein" evidence="3">
    <location>
        <begin position="29"/>
        <end position="828"/>
    </location>
</feature>
<dbReference type="GO" id="GO:0004622">
    <property type="term" value="F:phosphatidylcholine lysophospholipase activity"/>
    <property type="evidence" value="ECO:0007669"/>
    <property type="project" value="TreeGrafter"/>
</dbReference>
<dbReference type="Pfam" id="PF13517">
    <property type="entry name" value="FG-GAP_3"/>
    <property type="match status" value="2"/>
</dbReference>
<dbReference type="PANTHER" id="PTHR30383:SF5">
    <property type="entry name" value="SGNH HYDROLASE-TYPE ESTERASE DOMAIN-CONTAINING PROTEIN"/>
    <property type="match status" value="1"/>
</dbReference>
<dbReference type="InterPro" id="IPR028994">
    <property type="entry name" value="Integrin_alpha_N"/>
</dbReference>
<name>A0A366LYC6_9ACTN</name>
<dbReference type="AlphaFoldDB" id="A0A366LYC6"/>
<feature type="signal peptide" evidence="3">
    <location>
        <begin position="1"/>
        <end position="28"/>
    </location>
</feature>
<feature type="domain" description="SGNH hydrolase-type esterase" evidence="4">
    <location>
        <begin position="334"/>
        <end position="484"/>
    </location>
</feature>
<dbReference type="Proteomes" id="UP000253303">
    <property type="component" value="Unassembled WGS sequence"/>
</dbReference>
<dbReference type="InterPro" id="IPR013830">
    <property type="entry name" value="SGNH_hydro"/>
</dbReference>
<feature type="transmembrane region" description="Helical" evidence="2">
    <location>
        <begin position="142"/>
        <end position="159"/>
    </location>
</feature>
<keyword evidence="2" id="KW-0472">Membrane</keyword>
<dbReference type="InterPro" id="IPR036514">
    <property type="entry name" value="SGNH_hydro_sf"/>
</dbReference>
<dbReference type="PANTHER" id="PTHR30383">
    <property type="entry name" value="THIOESTERASE 1/PROTEASE 1/LYSOPHOSPHOLIPASE L1"/>
    <property type="match status" value="1"/>
</dbReference>
<proteinExistence type="predicted"/>
<sequence>MRLWRSSTRAIAIFMVIAVALASLPAQANAQPRPPLTKSMTQALAAAGVGDDVKVTTTSEKTIVFLEVDDIDIEQTNRFIEEFQARNDRLSDAFKDEFNRWEEQLPGDPPAQWIDFDGELVAEPTGISLRVPTEYVTPNASFWQQFLATATGILVMLLARTSCYAFFEVGAPLAGPVCAGVGAFLGAFVAKFILMVIDHRLGDPKAWGEAFAVGILAAAGAVGWEAGLGGWAKTQARPLFVKISDAIRGWWKDAADFLQNMTNSMVDRLIELARSRGWEVARTLRPMGLGSSSTYGEGSSDGNGYRDSADQGFQRLISQRRLSGASGAQVTGAKDDTPLVDWVGSVQVGTMADREIEGWGGYTIDLIADKAKCAVKTYQPNLITLMAGGNDVIQNATDGAIDRLERLIRQVSADAPGVTVLVAGTQPFRDAARRARGNAFTAQIPAMVNRLVGSGLRVVYADISGLQDGDVGWDGVHANDQGYDKIAAAFVQAAGTAMSRGWVYTPNPQASDEWSNPCGLRDDGRGKPVPGPAPNKLGEGWDDAGVINWTEYPSTNRFWVVDINKDRKAEFVTVYPDQTFRFWWNSGPSGEGWMPFVEGNNSYRPPGGSVGNMLRFADLDGDGFPDCAVVHLNGNIDAYTWKADAPSGQRMCKQKYDGIAGVHAKDGPVKIVPPTRIRFADITGGGRDDYLLIEPDGTTTAWYNRGFQFQRPTRYWLDWADPVKIANALKFPREIRYADINGDDRADRLLITPSGGARAWINEGVKGGGGTYRDIGRITADPGLPPKDIQLADMDGDGKDDFLRIGWTGVTHLWLNRLPPSYFKTFHP</sequence>
<accession>A0A366LYC6</accession>
<gene>
    <name evidence="5" type="ORF">DP939_18825</name>
</gene>
<organism evidence="5 6">
    <name type="scientific">Spongiactinospora rosea</name>
    <dbReference type="NCBI Taxonomy" id="2248750"/>
    <lineage>
        <taxon>Bacteria</taxon>
        <taxon>Bacillati</taxon>
        <taxon>Actinomycetota</taxon>
        <taxon>Actinomycetes</taxon>
        <taxon>Streptosporangiales</taxon>
        <taxon>Streptosporangiaceae</taxon>
        <taxon>Spongiactinospora</taxon>
    </lineage>
</organism>
<keyword evidence="2" id="KW-0812">Transmembrane</keyword>
<protein>
    <recommendedName>
        <fullName evidence="4">SGNH hydrolase-type esterase domain-containing protein</fullName>
    </recommendedName>
</protein>
<keyword evidence="6" id="KW-1185">Reference proteome</keyword>
<reference evidence="5 6" key="1">
    <citation type="submission" date="2018-06" db="EMBL/GenBank/DDBJ databases">
        <title>Sphaerisporangium craniellae sp. nov., isolated from a marine sponge in the South China Sea.</title>
        <authorList>
            <person name="Li L."/>
        </authorList>
    </citation>
    <scope>NUCLEOTIDE SEQUENCE [LARGE SCALE GENOMIC DNA]</scope>
    <source>
        <strain evidence="5 6">LHW63015</strain>
    </source>
</reference>
<dbReference type="SUPFAM" id="SSF69318">
    <property type="entry name" value="Integrin alpha N-terminal domain"/>
    <property type="match status" value="1"/>
</dbReference>
<dbReference type="SUPFAM" id="SSF52266">
    <property type="entry name" value="SGNH hydrolase"/>
    <property type="match status" value="1"/>
</dbReference>
<evidence type="ECO:0000256" key="3">
    <source>
        <dbReference type="SAM" id="SignalP"/>
    </source>
</evidence>
<comment type="caution">
    <text evidence="5">The sequence shown here is derived from an EMBL/GenBank/DDBJ whole genome shotgun (WGS) entry which is preliminary data.</text>
</comment>
<dbReference type="InterPro" id="IPR013517">
    <property type="entry name" value="FG-GAP"/>
</dbReference>
<evidence type="ECO:0000256" key="1">
    <source>
        <dbReference type="ARBA" id="ARBA00022729"/>
    </source>
</evidence>
<dbReference type="EMBL" id="QMEY01000007">
    <property type="protein sequence ID" value="RBQ18553.1"/>
    <property type="molecule type" value="Genomic_DNA"/>
</dbReference>
<dbReference type="CDD" id="cd01833">
    <property type="entry name" value="XynB_like"/>
    <property type="match status" value="1"/>
</dbReference>
<evidence type="ECO:0000259" key="4">
    <source>
        <dbReference type="Pfam" id="PF13472"/>
    </source>
</evidence>
<dbReference type="Gene3D" id="3.40.50.1110">
    <property type="entry name" value="SGNH hydrolase"/>
    <property type="match status" value="1"/>
</dbReference>
<evidence type="ECO:0000313" key="6">
    <source>
        <dbReference type="Proteomes" id="UP000253303"/>
    </source>
</evidence>
<dbReference type="Pfam" id="PF13472">
    <property type="entry name" value="Lipase_GDSL_2"/>
    <property type="match status" value="1"/>
</dbReference>
<dbReference type="InterPro" id="IPR051532">
    <property type="entry name" value="Ester_Hydrolysis_Enzymes"/>
</dbReference>
<keyword evidence="1 3" id="KW-0732">Signal</keyword>